<dbReference type="GO" id="GO:0005778">
    <property type="term" value="C:peroxisomal membrane"/>
    <property type="evidence" value="ECO:0007669"/>
    <property type="project" value="UniProtKB-SubCell"/>
</dbReference>
<keyword evidence="5" id="KW-1185">Reference proteome</keyword>
<organism evidence="4 5">
    <name type="scientific">Candida verbasci</name>
    <dbReference type="NCBI Taxonomy" id="1227364"/>
    <lineage>
        <taxon>Eukaryota</taxon>
        <taxon>Fungi</taxon>
        <taxon>Dikarya</taxon>
        <taxon>Ascomycota</taxon>
        <taxon>Saccharomycotina</taxon>
        <taxon>Pichiomycetes</taxon>
        <taxon>Debaryomycetaceae</taxon>
        <taxon>Candida/Lodderomyces clade</taxon>
        <taxon>Candida</taxon>
    </lineage>
</organism>
<dbReference type="GO" id="GO:0016559">
    <property type="term" value="P:peroxisome fission"/>
    <property type="evidence" value="ECO:0007669"/>
    <property type="project" value="InterPro"/>
</dbReference>
<accession>A0A9W4TS58</accession>
<evidence type="ECO:0000256" key="3">
    <source>
        <dbReference type="ARBA" id="ARBA00046271"/>
    </source>
</evidence>
<evidence type="ECO:0000256" key="1">
    <source>
        <dbReference type="ARBA" id="ARBA00023136"/>
    </source>
</evidence>
<keyword evidence="1" id="KW-0472">Membrane</keyword>
<evidence type="ECO:0000313" key="5">
    <source>
        <dbReference type="Proteomes" id="UP001152885"/>
    </source>
</evidence>
<proteinExistence type="predicted"/>
<dbReference type="InterPro" id="IPR008733">
    <property type="entry name" value="PEX11"/>
</dbReference>
<dbReference type="Proteomes" id="UP001152885">
    <property type="component" value="Unassembled WGS sequence"/>
</dbReference>
<evidence type="ECO:0000313" key="4">
    <source>
        <dbReference type="EMBL" id="CAI5755616.1"/>
    </source>
</evidence>
<dbReference type="OrthoDB" id="3993572at2759"/>
<protein>
    <submittedName>
        <fullName evidence="4">Uncharacterized protein</fullName>
    </submittedName>
</protein>
<sequence>MAVSTIINNSSPNTINTHNIPDKINIKTSNSLEKQKIIDNLINLAKQEQLKGNKSITSDKLNKLEQALNQQQKFKKRESYSKFSSTPLPPPPKYPSIYEKFKIKKTIETSSKPSEPKQPPKEITKKKSIYKPTTFTFKKFETIIIGILETLANFLDNLHLISNLPMFPNASFLTKLLKNTNKLWILILVFLIRKTITQLINVYKKINKINVELNILNKQSKGNLNHDINKKYNKILKDLKFDRMMLIIELIGNFMDLLFNLIEVNGINLPDWLMSLLNFSSMAMTVYRMNKDDEYIDDDITEDLI</sequence>
<keyword evidence="2" id="KW-0576">Peroxisome</keyword>
<dbReference type="Pfam" id="PF05648">
    <property type="entry name" value="PEX11"/>
    <property type="match status" value="1"/>
</dbReference>
<reference evidence="4" key="1">
    <citation type="submission" date="2022-12" db="EMBL/GenBank/DDBJ databases">
        <authorList>
            <person name="Brejova B."/>
        </authorList>
    </citation>
    <scope>NUCLEOTIDE SEQUENCE</scope>
</reference>
<comment type="subcellular location">
    <subcellularLocation>
        <location evidence="3">Peroxisome membrane</location>
    </subcellularLocation>
</comment>
<comment type="caution">
    <text evidence="4">The sequence shown here is derived from an EMBL/GenBank/DDBJ whole genome shotgun (WGS) entry which is preliminary data.</text>
</comment>
<dbReference type="EMBL" id="CANTUO010000001">
    <property type="protein sequence ID" value="CAI5755616.1"/>
    <property type="molecule type" value="Genomic_DNA"/>
</dbReference>
<evidence type="ECO:0000256" key="2">
    <source>
        <dbReference type="ARBA" id="ARBA00023140"/>
    </source>
</evidence>
<gene>
    <name evidence="4" type="ORF">CANVERA_P0133</name>
</gene>
<dbReference type="AlphaFoldDB" id="A0A9W4TS58"/>
<name>A0A9W4TS58_9ASCO</name>